<keyword evidence="3" id="KW-0808">Transferase</keyword>
<feature type="transmembrane region" description="Helical" evidence="1">
    <location>
        <begin position="333"/>
        <end position="353"/>
    </location>
</feature>
<keyword evidence="1" id="KW-0472">Membrane</keyword>
<dbReference type="GO" id="GO:0016740">
    <property type="term" value="F:transferase activity"/>
    <property type="evidence" value="ECO:0007669"/>
    <property type="project" value="UniProtKB-KW"/>
</dbReference>
<dbReference type="SUPFAM" id="SSF53448">
    <property type="entry name" value="Nucleotide-diphospho-sugar transferases"/>
    <property type="match status" value="1"/>
</dbReference>
<dbReference type="KEGG" id="dmt:DESME_04285"/>
<dbReference type="InterPro" id="IPR001173">
    <property type="entry name" value="Glyco_trans_2-like"/>
</dbReference>
<dbReference type="InterPro" id="IPR029044">
    <property type="entry name" value="Nucleotide-diphossugar_trans"/>
</dbReference>
<dbReference type="RefSeq" id="WP_006715128.1">
    <property type="nucleotide sequence ID" value="NZ_CP007032.1"/>
</dbReference>
<dbReference type="OrthoDB" id="9768769at2"/>
<accession>W0EBD3</accession>
<keyword evidence="1" id="KW-0812">Transmembrane</keyword>
<dbReference type="CDD" id="cd06423">
    <property type="entry name" value="CESA_like"/>
    <property type="match status" value="1"/>
</dbReference>
<dbReference type="HOGENOM" id="CLU_038143_0_0_9"/>
<dbReference type="PANTHER" id="PTHR43646:SF3">
    <property type="entry name" value="SLR1566 PROTEIN"/>
    <property type="match status" value="1"/>
</dbReference>
<organism evidence="3 4">
    <name type="scientific">Desulfitobacterium metallireducens DSM 15288</name>
    <dbReference type="NCBI Taxonomy" id="871968"/>
    <lineage>
        <taxon>Bacteria</taxon>
        <taxon>Bacillati</taxon>
        <taxon>Bacillota</taxon>
        <taxon>Clostridia</taxon>
        <taxon>Eubacteriales</taxon>
        <taxon>Desulfitobacteriaceae</taxon>
        <taxon>Desulfitobacterium</taxon>
    </lineage>
</organism>
<feature type="transmembrane region" description="Helical" evidence="1">
    <location>
        <begin position="6"/>
        <end position="27"/>
    </location>
</feature>
<dbReference type="EMBL" id="CP007032">
    <property type="protein sequence ID" value="AHF06371.1"/>
    <property type="molecule type" value="Genomic_DNA"/>
</dbReference>
<dbReference type="STRING" id="871968.DESME_04285"/>
<evidence type="ECO:0000313" key="3">
    <source>
        <dbReference type="EMBL" id="AHF06371.1"/>
    </source>
</evidence>
<feature type="transmembrane region" description="Helical" evidence="1">
    <location>
        <begin position="303"/>
        <end position="321"/>
    </location>
</feature>
<keyword evidence="1" id="KW-1133">Transmembrane helix</keyword>
<evidence type="ECO:0000313" key="4">
    <source>
        <dbReference type="Proteomes" id="UP000010847"/>
    </source>
</evidence>
<dbReference type="PANTHER" id="PTHR43646">
    <property type="entry name" value="GLYCOSYLTRANSFERASE"/>
    <property type="match status" value="1"/>
</dbReference>
<evidence type="ECO:0000256" key="1">
    <source>
        <dbReference type="SAM" id="Phobius"/>
    </source>
</evidence>
<dbReference type="eggNOG" id="COG1215">
    <property type="taxonomic scope" value="Bacteria"/>
</dbReference>
<reference evidence="3 4" key="1">
    <citation type="submission" date="2013-12" db="EMBL/GenBank/DDBJ databases">
        <authorList>
            <consortium name="DOE Joint Genome Institute"/>
            <person name="Smidt H."/>
            <person name="Huntemann M."/>
            <person name="Han J."/>
            <person name="Chen A."/>
            <person name="Kyrpides N."/>
            <person name="Mavromatis K."/>
            <person name="Markowitz V."/>
            <person name="Palaniappan K."/>
            <person name="Ivanova N."/>
            <person name="Schaumberg A."/>
            <person name="Pati A."/>
            <person name="Liolios K."/>
            <person name="Nordberg H.P."/>
            <person name="Cantor M.N."/>
            <person name="Hua S.X."/>
            <person name="Woyke T."/>
        </authorList>
    </citation>
    <scope>NUCLEOTIDE SEQUENCE [LARGE SCALE GENOMIC DNA]</scope>
    <source>
        <strain evidence="4">DSM 15288</strain>
    </source>
</reference>
<name>W0EBD3_9FIRM</name>
<feature type="transmembrane region" description="Helical" evidence="1">
    <location>
        <begin position="174"/>
        <end position="193"/>
    </location>
</feature>
<dbReference type="Pfam" id="PF00535">
    <property type="entry name" value="Glycos_transf_2"/>
    <property type="match status" value="1"/>
</dbReference>
<protein>
    <submittedName>
        <fullName evidence="3">Glycosyl transferase family 2</fullName>
    </submittedName>
</protein>
<gene>
    <name evidence="3" type="ORF">DESME_04285</name>
</gene>
<dbReference type="Gene3D" id="3.90.550.10">
    <property type="entry name" value="Spore Coat Polysaccharide Biosynthesis Protein SpsA, Chain A"/>
    <property type="match status" value="1"/>
</dbReference>
<feature type="transmembrane region" description="Helical" evidence="1">
    <location>
        <begin position="275"/>
        <end position="296"/>
    </location>
</feature>
<evidence type="ECO:0000259" key="2">
    <source>
        <dbReference type="Pfam" id="PF00535"/>
    </source>
</evidence>
<dbReference type="AlphaFoldDB" id="W0EBD3"/>
<proteinExistence type="predicted"/>
<keyword evidence="4" id="KW-1185">Reference proteome</keyword>
<feature type="domain" description="Glycosyltransferase 2-like" evidence="2">
    <location>
        <begin position="49"/>
        <end position="174"/>
    </location>
</feature>
<dbReference type="Proteomes" id="UP000010847">
    <property type="component" value="Chromosome"/>
</dbReference>
<sequence length="377" mass="42479">MNTFFSVLSIISMLMIINLTFLLLRYVKEIPAFGQNKLLPHRDNYPSLSIVIPACNEELFIEQTARRLLNQEYPNLEVVVVNDRSTDNTGAVLEKLNAEYPQLKVITIKNLPENWLGKTNAIYQGVKNSSGEWLLFTDADVLFAPGSLKETVGYAVEHNLDHLGIAPDIYYGSAFYRAFIGYVAITVTMLLMFSKKGGMGAFNLVKRSVYDAVGGYQSVAMKVVDDLSFGEVIVDKGYKQKLGRSNKGFITVKWYNNLRELFRGFEKNQFASAKYSVAMAVSMILFVLLINVYPFIGLFLGPIWARILCGISILNWIIVYNDLAKKNNVSPSFVIFHPLCALFEIGAVLNSMFKTLSKGGVEWRGQFYSIKELKKNI</sequence>